<proteinExistence type="predicted"/>
<name>A6DIH5_9BACT</name>
<organism evidence="2 3">
    <name type="scientific">Lentisphaera araneosa HTCC2155</name>
    <dbReference type="NCBI Taxonomy" id="313628"/>
    <lineage>
        <taxon>Bacteria</taxon>
        <taxon>Pseudomonadati</taxon>
        <taxon>Lentisphaerota</taxon>
        <taxon>Lentisphaeria</taxon>
        <taxon>Lentisphaerales</taxon>
        <taxon>Lentisphaeraceae</taxon>
        <taxon>Lentisphaera</taxon>
    </lineage>
</organism>
<protein>
    <submittedName>
        <fullName evidence="2">Uncharacterized protein</fullName>
    </submittedName>
</protein>
<evidence type="ECO:0000313" key="2">
    <source>
        <dbReference type="EMBL" id="EDM28829.1"/>
    </source>
</evidence>
<dbReference type="RefSeq" id="WP_007277706.1">
    <property type="nucleotide sequence ID" value="NZ_ABCK01000004.1"/>
</dbReference>
<feature type="region of interest" description="Disordered" evidence="1">
    <location>
        <begin position="72"/>
        <end position="91"/>
    </location>
</feature>
<feature type="non-terminal residue" evidence="2">
    <location>
        <position position="91"/>
    </location>
</feature>
<reference evidence="2 3" key="1">
    <citation type="journal article" date="2010" name="J. Bacteriol.">
        <title>Genome sequence of Lentisphaera araneosa HTCC2155T, the type species of the order Lentisphaerales in the phylum Lentisphaerae.</title>
        <authorList>
            <person name="Thrash J.C."/>
            <person name="Cho J.C."/>
            <person name="Vergin K.L."/>
            <person name="Morris R.M."/>
            <person name="Giovannoni S.J."/>
        </authorList>
    </citation>
    <scope>NUCLEOTIDE SEQUENCE [LARGE SCALE GENOMIC DNA]</scope>
    <source>
        <strain evidence="2 3">HTCC2155</strain>
    </source>
</reference>
<keyword evidence="3" id="KW-1185">Reference proteome</keyword>
<gene>
    <name evidence="2" type="ORF">LNTAR_09669</name>
</gene>
<comment type="caution">
    <text evidence="2">The sequence shown here is derived from an EMBL/GenBank/DDBJ whole genome shotgun (WGS) entry which is preliminary data.</text>
</comment>
<dbReference type="Proteomes" id="UP000004947">
    <property type="component" value="Unassembled WGS sequence"/>
</dbReference>
<evidence type="ECO:0000256" key="1">
    <source>
        <dbReference type="SAM" id="MobiDB-lite"/>
    </source>
</evidence>
<feature type="compositionally biased region" description="Polar residues" evidence="1">
    <location>
        <begin position="80"/>
        <end position="91"/>
    </location>
</feature>
<sequence length="91" mass="10378">MSTNQQQVNLTREEKDFIQERIDKVNEFEALIQEGSVNQNSAIQKIDQLLDEVAQITDQALERPAEVQKELDITELPRVTASQASSNDQHQ</sequence>
<evidence type="ECO:0000313" key="3">
    <source>
        <dbReference type="Proteomes" id="UP000004947"/>
    </source>
</evidence>
<dbReference type="AlphaFoldDB" id="A6DIH5"/>
<accession>A6DIH5</accession>
<dbReference type="EMBL" id="ABCK01000004">
    <property type="protein sequence ID" value="EDM28829.1"/>
    <property type="molecule type" value="Genomic_DNA"/>
</dbReference>